<evidence type="ECO:0000313" key="1">
    <source>
        <dbReference type="EMBL" id="EDX05805.1"/>
    </source>
</evidence>
<evidence type="ECO:0000313" key="2">
    <source>
        <dbReference type="Proteomes" id="UP000000304"/>
    </source>
</evidence>
<protein>
    <submittedName>
        <fullName evidence="1">GD10362</fullName>
    </submittedName>
</protein>
<organism evidence="1 2">
    <name type="scientific">Drosophila simulans</name>
    <name type="common">Fruit fly</name>
    <dbReference type="NCBI Taxonomy" id="7240"/>
    <lineage>
        <taxon>Eukaryota</taxon>
        <taxon>Metazoa</taxon>
        <taxon>Ecdysozoa</taxon>
        <taxon>Arthropoda</taxon>
        <taxon>Hexapoda</taxon>
        <taxon>Insecta</taxon>
        <taxon>Pterygota</taxon>
        <taxon>Neoptera</taxon>
        <taxon>Endopterygota</taxon>
        <taxon>Diptera</taxon>
        <taxon>Brachycera</taxon>
        <taxon>Muscomorpha</taxon>
        <taxon>Ephydroidea</taxon>
        <taxon>Drosophilidae</taxon>
        <taxon>Drosophila</taxon>
        <taxon>Sophophora</taxon>
    </lineage>
</organism>
<dbReference type="OrthoDB" id="6624721at2759"/>
<accession>B4QC33</accession>
<dbReference type="PhylomeDB" id="B4QC33"/>
<gene>
    <name evidence="1" type="primary">Dsim\GD10362</name>
    <name evidence="1" type="ORF">Dsim_GD10362</name>
</gene>
<keyword evidence="2" id="KW-1185">Reference proteome</keyword>
<dbReference type="AlphaFoldDB" id="B4QC33"/>
<dbReference type="EMBL" id="CM000362">
    <property type="protein sequence ID" value="EDX05805.1"/>
    <property type="molecule type" value="Genomic_DNA"/>
</dbReference>
<dbReference type="Proteomes" id="UP000000304">
    <property type="component" value="Chromosome 2R"/>
</dbReference>
<sequence>MAVWAECQHKCLDYHLTQFLTDHGCFRAYLLRFRHVELAQCLFCVDGEETAEHVLNQLHGGEGGAKDAVRFTAEREQLKTLSGTPFSPSGSFAAMLANSGAWELGHSLIINMMKRVRSDEMANRVDV</sequence>
<reference evidence="1 2" key="1">
    <citation type="journal article" date="2007" name="Nature">
        <title>Evolution of genes and genomes on the Drosophila phylogeny.</title>
        <authorList>
            <consortium name="Drosophila 12 Genomes Consortium"/>
            <person name="Clark A.G."/>
            <person name="Eisen M.B."/>
            <person name="Smith D.R."/>
            <person name="Bergman C.M."/>
            <person name="Oliver B."/>
            <person name="Markow T.A."/>
            <person name="Kaufman T.C."/>
            <person name="Kellis M."/>
            <person name="Gelbart W."/>
            <person name="Iyer V.N."/>
            <person name="Pollard D.A."/>
            <person name="Sackton T.B."/>
            <person name="Larracuente A.M."/>
            <person name="Singh N.D."/>
            <person name="Abad J.P."/>
            <person name="Abt D.N."/>
            <person name="Adryan B."/>
            <person name="Aguade M."/>
            <person name="Akashi H."/>
            <person name="Anderson W.W."/>
            <person name="Aquadro C.F."/>
            <person name="Ardell D.H."/>
            <person name="Arguello R."/>
            <person name="Artieri C.G."/>
            <person name="Barbash D.A."/>
            <person name="Barker D."/>
            <person name="Barsanti P."/>
            <person name="Batterham P."/>
            <person name="Batzoglou S."/>
            <person name="Begun D."/>
            <person name="Bhutkar A."/>
            <person name="Blanco E."/>
            <person name="Bosak S.A."/>
            <person name="Bradley R.K."/>
            <person name="Brand A.D."/>
            <person name="Brent M.R."/>
            <person name="Brooks A.N."/>
            <person name="Brown R.H."/>
            <person name="Butlin R.K."/>
            <person name="Caggese C."/>
            <person name="Calvi B.R."/>
            <person name="Bernardo de Carvalho A."/>
            <person name="Caspi A."/>
            <person name="Castrezana S."/>
            <person name="Celniker S.E."/>
            <person name="Chang J.L."/>
            <person name="Chapple C."/>
            <person name="Chatterji S."/>
            <person name="Chinwalla A."/>
            <person name="Civetta A."/>
            <person name="Clifton S.W."/>
            <person name="Comeron J.M."/>
            <person name="Costello J.C."/>
            <person name="Coyne J.A."/>
            <person name="Daub J."/>
            <person name="David R.G."/>
            <person name="Delcher A.L."/>
            <person name="Delehaunty K."/>
            <person name="Do C.B."/>
            <person name="Ebling H."/>
            <person name="Edwards K."/>
            <person name="Eickbush T."/>
            <person name="Evans J.D."/>
            <person name="Filipski A."/>
            <person name="Findeiss S."/>
            <person name="Freyhult E."/>
            <person name="Fulton L."/>
            <person name="Fulton R."/>
            <person name="Garcia A.C."/>
            <person name="Gardiner A."/>
            <person name="Garfield D.A."/>
            <person name="Garvin B.E."/>
            <person name="Gibson G."/>
            <person name="Gilbert D."/>
            <person name="Gnerre S."/>
            <person name="Godfrey J."/>
            <person name="Good R."/>
            <person name="Gotea V."/>
            <person name="Gravely B."/>
            <person name="Greenberg A.J."/>
            <person name="Griffiths-Jones S."/>
            <person name="Gross S."/>
            <person name="Guigo R."/>
            <person name="Gustafson E.A."/>
            <person name="Haerty W."/>
            <person name="Hahn M.W."/>
            <person name="Halligan D.L."/>
            <person name="Halpern A.L."/>
            <person name="Halter G.M."/>
            <person name="Han M.V."/>
            <person name="Heger A."/>
            <person name="Hillier L."/>
            <person name="Hinrichs A.S."/>
            <person name="Holmes I."/>
            <person name="Hoskins R.A."/>
            <person name="Hubisz M.J."/>
            <person name="Hultmark D."/>
            <person name="Huntley M.A."/>
            <person name="Jaffe D.B."/>
            <person name="Jagadeeshan S."/>
            <person name="Jeck W.R."/>
            <person name="Johnson J."/>
            <person name="Jones C.D."/>
            <person name="Jordan W.C."/>
            <person name="Karpen G.H."/>
            <person name="Kataoka E."/>
            <person name="Keightley P.D."/>
            <person name="Kheradpour P."/>
            <person name="Kirkness E.F."/>
            <person name="Koerich L.B."/>
            <person name="Kristiansen K."/>
            <person name="Kudrna D."/>
            <person name="Kulathinal R.J."/>
            <person name="Kumar S."/>
            <person name="Kwok R."/>
            <person name="Lander E."/>
            <person name="Langley C.H."/>
            <person name="Lapoint R."/>
            <person name="Lazzaro B.P."/>
            <person name="Lee S.J."/>
            <person name="Levesque L."/>
            <person name="Li R."/>
            <person name="Lin C.F."/>
            <person name="Lin M.F."/>
            <person name="Lindblad-Toh K."/>
            <person name="Llopart A."/>
            <person name="Long M."/>
            <person name="Low L."/>
            <person name="Lozovsky E."/>
            <person name="Lu J."/>
            <person name="Luo M."/>
            <person name="Machado C.A."/>
            <person name="Makalowski W."/>
            <person name="Marzo M."/>
            <person name="Matsuda M."/>
            <person name="Matzkin L."/>
            <person name="McAllister B."/>
            <person name="McBride C.S."/>
            <person name="McKernan B."/>
            <person name="McKernan K."/>
            <person name="Mendez-Lago M."/>
            <person name="Minx P."/>
            <person name="Mollenhauer M.U."/>
            <person name="Montooth K."/>
            <person name="Mount S.M."/>
            <person name="Mu X."/>
            <person name="Myers E."/>
            <person name="Negre B."/>
            <person name="Newfeld S."/>
            <person name="Nielsen R."/>
            <person name="Noor M.A."/>
            <person name="O'Grady P."/>
            <person name="Pachter L."/>
            <person name="Papaceit M."/>
            <person name="Parisi M.J."/>
            <person name="Parisi M."/>
            <person name="Parts L."/>
            <person name="Pedersen J.S."/>
            <person name="Pesole G."/>
            <person name="Phillippy A.M."/>
            <person name="Ponting C.P."/>
            <person name="Pop M."/>
            <person name="Porcelli D."/>
            <person name="Powell J.R."/>
            <person name="Prohaska S."/>
            <person name="Pruitt K."/>
            <person name="Puig M."/>
            <person name="Quesneville H."/>
            <person name="Ram K.R."/>
            <person name="Rand D."/>
            <person name="Rasmussen M.D."/>
            <person name="Reed L.K."/>
            <person name="Reenan R."/>
            <person name="Reily A."/>
            <person name="Remington K.A."/>
            <person name="Rieger T.T."/>
            <person name="Ritchie M.G."/>
            <person name="Robin C."/>
            <person name="Rogers Y.H."/>
            <person name="Rohde C."/>
            <person name="Rozas J."/>
            <person name="Rubenfield M.J."/>
            <person name="Ruiz A."/>
            <person name="Russo S."/>
            <person name="Salzberg S.L."/>
            <person name="Sanchez-Gracia A."/>
            <person name="Saranga D.J."/>
            <person name="Sato H."/>
            <person name="Schaeffer S.W."/>
            <person name="Schatz M.C."/>
            <person name="Schlenke T."/>
            <person name="Schwartz R."/>
            <person name="Segarra C."/>
            <person name="Singh R.S."/>
            <person name="Sirot L."/>
            <person name="Sirota M."/>
            <person name="Sisneros N.B."/>
            <person name="Smith C.D."/>
            <person name="Smith T.F."/>
            <person name="Spieth J."/>
            <person name="Stage D.E."/>
            <person name="Stark A."/>
            <person name="Stephan W."/>
            <person name="Strausberg R.L."/>
            <person name="Strempel S."/>
            <person name="Sturgill D."/>
            <person name="Sutton G."/>
            <person name="Sutton G.G."/>
            <person name="Tao W."/>
            <person name="Teichmann S."/>
            <person name="Tobari Y.N."/>
            <person name="Tomimura Y."/>
            <person name="Tsolas J.M."/>
            <person name="Valente V.L."/>
            <person name="Venter E."/>
            <person name="Venter J.C."/>
            <person name="Vicario S."/>
            <person name="Vieira F.G."/>
            <person name="Vilella A.J."/>
            <person name="Villasante A."/>
            <person name="Walenz B."/>
            <person name="Wang J."/>
            <person name="Wasserman M."/>
            <person name="Watts T."/>
            <person name="Wilson D."/>
            <person name="Wilson R.K."/>
            <person name="Wing R.A."/>
            <person name="Wolfner M.F."/>
            <person name="Wong A."/>
            <person name="Wong G.K."/>
            <person name="Wu C.I."/>
            <person name="Wu G."/>
            <person name="Yamamoto D."/>
            <person name="Yang H.P."/>
            <person name="Yang S.P."/>
            <person name="Yorke J.A."/>
            <person name="Yoshida K."/>
            <person name="Zdobnov E."/>
            <person name="Zhang P."/>
            <person name="Zhang Y."/>
            <person name="Zimin A.V."/>
            <person name="Baldwin J."/>
            <person name="Abdouelleil A."/>
            <person name="Abdulkadir J."/>
            <person name="Abebe A."/>
            <person name="Abera B."/>
            <person name="Abreu J."/>
            <person name="Acer S.C."/>
            <person name="Aftuck L."/>
            <person name="Alexander A."/>
            <person name="An P."/>
            <person name="Anderson E."/>
            <person name="Anderson S."/>
            <person name="Arachi H."/>
            <person name="Azer M."/>
            <person name="Bachantsang P."/>
            <person name="Barry A."/>
            <person name="Bayul T."/>
            <person name="Berlin A."/>
            <person name="Bessette D."/>
            <person name="Bloom T."/>
            <person name="Blye J."/>
            <person name="Boguslavskiy L."/>
            <person name="Bonnet C."/>
            <person name="Boukhgalter B."/>
            <person name="Bourzgui I."/>
            <person name="Brown A."/>
            <person name="Cahill P."/>
            <person name="Channer S."/>
            <person name="Cheshatsang Y."/>
            <person name="Chuda L."/>
            <person name="Citroen M."/>
            <person name="Collymore A."/>
            <person name="Cooke P."/>
            <person name="Costello M."/>
            <person name="D'Aco K."/>
            <person name="Daza R."/>
            <person name="De Haan G."/>
            <person name="DeGray S."/>
            <person name="DeMaso C."/>
            <person name="Dhargay N."/>
            <person name="Dooley K."/>
            <person name="Dooley E."/>
            <person name="Doricent M."/>
            <person name="Dorje P."/>
            <person name="Dorjee K."/>
            <person name="Dupes A."/>
            <person name="Elong R."/>
            <person name="Falk J."/>
            <person name="Farina A."/>
            <person name="Faro S."/>
            <person name="Ferguson D."/>
            <person name="Fisher S."/>
            <person name="Foley C.D."/>
            <person name="Franke A."/>
            <person name="Friedrich D."/>
            <person name="Gadbois L."/>
            <person name="Gearin G."/>
            <person name="Gearin C.R."/>
            <person name="Giannoukos G."/>
            <person name="Goode T."/>
            <person name="Graham J."/>
            <person name="Grandbois E."/>
            <person name="Grewal S."/>
            <person name="Gyaltsen K."/>
            <person name="Hafez N."/>
            <person name="Hagos B."/>
            <person name="Hall J."/>
            <person name="Henson C."/>
            <person name="Hollinger A."/>
            <person name="Honan T."/>
            <person name="Huard M.D."/>
            <person name="Hughes L."/>
            <person name="Hurhula B."/>
            <person name="Husby M.E."/>
            <person name="Kamat A."/>
            <person name="Kanga B."/>
            <person name="Kashin S."/>
            <person name="Khazanovich D."/>
            <person name="Kisner P."/>
            <person name="Lance K."/>
            <person name="Lara M."/>
            <person name="Lee W."/>
            <person name="Lennon N."/>
            <person name="Letendre F."/>
            <person name="LeVine R."/>
            <person name="Lipovsky A."/>
            <person name="Liu X."/>
            <person name="Liu J."/>
            <person name="Liu S."/>
            <person name="Lokyitsang T."/>
            <person name="Lokyitsang Y."/>
            <person name="Lubonja R."/>
            <person name="Lui A."/>
            <person name="MacDonald P."/>
            <person name="Magnisalis V."/>
            <person name="Maru K."/>
            <person name="Matthews C."/>
            <person name="McCusker W."/>
            <person name="McDonough S."/>
            <person name="Mehta T."/>
            <person name="Meldrim J."/>
            <person name="Meneus L."/>
            <person name="Mihai O."/>
            <person name="Mihalev A."/>
            <person name="Mihova T."/>
            <person name="Mittelman R."/>
            <person name="Mlenga V."/>
            <person name="Montmayeur A."/>
            <person name="Mulrain L."/>
            <person name="Navidi A."/>
            <person name="Naylor J."/>
            <person name="Negash T."/>
            <person name="Nguyen T."/>
            <person name="Nguyen N."/>
            <person name="Nicol R."/>
            <person name="Norbu C."/>
            <person name="Norbu N."/>
            <person name="Novod N."/>
            <person name="O'Neill B."/>
            <person name="Osman S."/>
            <person name="Markiewicz E."/>
            <person name="Oyono O.L."/>
            <person name="Patti C."/>
            <person name="Phunkhang P."/>
            <person name="Pierre F."/>
            <person name="Priest M."/>
            <person name="Raghuraman S."/>
            <person name="Rege F."/>
            <person name="Reyes R."/>
            <person name="Rise C."/>
            <person name="Rogov P."/>
            <person name="Ross K."/>
            <person name="Ryan E."/>
            <person name="Settipalli S."/>
            <person name="Shea T."/>
            <person name="Sherpa N."/>
            <person name="Shi L."/>
            <person name="Shih D."/>
            <person name="Sparrow T."/>
            <person name="Spaulding J."/>
            <person name="Stalker J."/>
            <person name="Stange-Thomann N."/>
            <person name="Stavropoulos S."/>
            <person name="Stone C."/>
            <person name="Strader C."/>
            <person name="Tesfaye S."/>
            <person name="Thomson T."/>
            <person name="Thoulutsang Y."/>
            <person name="Thoulutsang D."/>
            <person name="Topham K."/>
            <person name="Topping I."/>
            <person name="Tsamla T."/>
            <person name="Vassiliev H."/>
            <person name="Vo A."/>
            <person name="Wangchuk T."/>
            <person name="Wangdi T."/>
            <person name="Weiand M."/>
            <person name="Wilkinson J."/>
            <person name="Wilson A."/>
            <person name="Yadav S."/>
            <person name="Young G."/>
            <person name="Yu Q."/>
            <person name="Zembek L."/>
            <person name="Zhong D."/>
            <person name="Zimmer A."/>
            <person name="Zwirko Z."/>
            <person name="Jaffe D.B."/>
            <person name="Alvarez P."/>
            <person name="Brockman W."/>
            <person name="Butler J."/>
            <person name="Chin C."/>
            <person name="Gnerre S."/>
            <person name="Grabherr M."/>
            <person name="Kleber M."/>
            <person name="Mauceli E."/>
            <person name="MacCallum I."/>
        </authorList>
    </citation>
    <scope>NUCLEOTIDE SEQUENCE [LARGE SCALE GENOMIC DNA]</scope>
    <source>
        <strain evidence="2">white501</strain>
    </source>
</reference>
<proteinExistence type="predicted"/>
<name>B4QC33_DROSI</name>
<dbReference type="HOGENOM" id="CLU_001888_7_1_1"/>